<accession>A0AAF0DKV8</accession>
<feature type="domain" description="HORMA" evidence="7">
    <location>
        <begin position="61"/>
        <end position="227"/>
    </location>
</feature>
<evidence type="ECO:0000256" key="5">
    <source>
        <dbReference type="ARBA" id="ARBA00023254"/>
    </source>
</evidence>
<dbReference type="PANTHER" id="PTHR48225:SF7">
    <property type="entry name" value="MEIOSIS-SPECIFIC PROTEIN HOP1"/>
    <property type="match status" value="1"/>
</dbReference>
<comment type="subcellular location">
    <subcellularLocation>
        <location evidence="2">Chromosome</location>
    </subcellularLocation>
    <subcellularLocation>
        <location evidence="1">Nucleus</location>
    </subcellularLocation>
</comment>
<dbReference type="InterPro" id="IPR036570">
    <property type="entry name" value="HORMA_dom_sf"/>
</dbReference>
<evidence type="ECO:0000256" key="6">
    <source>
        <dbReference type="SAM" id="MobiDB-lite"/>
    </source>
</evidence>
<dbReference type="Proteomes" id="UP001219355">
    <property type="component" value="Chromosome 4"/>
</dbReference>
<dbReference type="GO" id="GO:0007130">
    <property type="term" value="P:synaptonemal complex assembly"/>
    <property type="evidence" value="ECO:0007669"/>
    <property type="project" value="TreeGrafter"/>
</dbReference>
<proteinExistence type="predicted"/>
<evidence type="ECO:0000313" key="9">
    <source>
        <dbReference type="Proteomes" id="UP001219355"/>
    </source>
</evidence>
<evidence type="ECO:0000313" key="8">
    <source>
        <dbReference type="EMBL" id="WEW60660.1"/>
    </source>
</evidence>
<organism evidence="8 9">
    <name type="scientific">Emydomyces testavorans</name>
    <dbReference type="NCBI Taxonomy" id="2070801"/>
    <lineage>
        <taxon>Eukaryota</taxon>
        <taxon>Fungi</taxon>
        <taxon>Dikarya</taxon>
        <taxon>Ascomycota</taxon>
        <taxon>Pezizomycotina</taxon>
        <taxon>Eurotiomycetes</taxon>
        <taxon>Eurotiomycetidae</taxon>
        <taxon>Onygenales</taxon>
        <taxon>Nannizziopsiaceae</taxon>
        <taxon>Emydomyces</taxon>
    </lineage>
</organism>
<dbReference type="InterPro" id="IPR003511">
    <property type="entry name" value="HORMA_dom"/>
</dbReference>
<keyword evidence="9" id="KW-1185">Reference proteome</keyword>
<reference evidence="8" key="1">
    <citation type="submission" date="2023-03" db="EMBL/GenBank/DDBJ databases">
        <title>Emydomyces testavorans Genome Sequence.</title>
        <authorList>
            <person name="Hoyer L."/>
        </authorList>
    </citation>
    <scope>NUCLEOTIDE SEQUENCE</scope>
    <source>
        <strain evidence="8">16-2883</strain>
    </source>
</reference>
<keyword evidence="3" id="KW-0158">Chromosome</keyword>
<name>A0AAF0DKV8_9EURO</name>
<sequence>MTRNIRSKKVGGGAMVTPHVARMAAPASVQKEKQEQSQVGQNANTAQNEVEIKLEAAMQQKQSQELVQIMLNASSESNPSYEDFVGPSAKTGASRKSQPLRILLRNRDATADAVLDLLEYGIFDALGKRVLEAVQLTISRDKDKPLQVLESYTFTFAYNHGDKRKAGNLRSVTLGNDEFTMEMATFRSAKIGLEMVIRRLITLSTILPNLPCMDLTTINYFFHFVNK</sequence>
<dbReference type="EMBL" id="CP120630">
    <property type="protein sequence ID" value="WEW60660.1"/>
    <property type="molecule type" value="Genomic_DNA"/>
</dbReference>
<dbReference type="InterPro" id="IPR051294">
    <property type="entry name" value="HORMA_MeioticProgression"/>
</dbReference>
<dbReference type="AlphaFoldDB" id="A0AAF0DKV8"/>
<dbReference type="PROSITE" id="PS50815">
    <property type="entry name" value="HORMA"/>
    <property type="match status" value="1"/>
</dbReference>
<gene>
    <name evidence="8" type="ORF">PRK78_006147</name>
</gene>
<dbReference type="GO" id="GO:0005634">
    <property type="term" value="C:nucleus"/>
    <property type="evidence" value="ECO:0007669"/>
    <property type="project" value="UniProtKB-SubCell"/>
</dbReference>
<evidence type="ECO:0000256" key="4">
    <source>
        <dbReference type="ARBA" id="ARBA00023242"/>
    </source>
</evidence>
<evidence type="ECO:0000256" key="2">
    <source>
        <dbReference type="ARBA" id="ARBA00004286"/>
    </source>
</evidence>
<evidence type="ECO:0000256" key="3">
    <source>
        <dbReference type="ARBA" id="ARBA00022454"/>
    </source>
</evidence>
<evidence type="ECO:0000256" key="1">
    <source>
        <dbReference type="ARBA" id="ARBA00004123"/>
    </source>
</evidence>
<evidence type="ECO:0000259" key="7">
    <source>
        <dbReference type="PROSITE" id="PS50815"/>
    </source>
</evidence>
<keyword evidence="4" id="KW-0539">Nucleus</keyword>
<dbReference type="Pfam" id="PF02301">
    <property type="entry name" value="HORMA"/>
    <property type="match status" value="1"/>
</dbReference>
<dbReference type="Gene3D" id="3.30.900.10">
    <property type="entry name" value="HORMA domain"/>
    <property type="match status" value="1"/>
</dbReference>
<dbReference type="PANTHER" id="PTHR48225">
    <property type="entry name" value="HORMA DOMAIN-CONTAINING PROTEIN 1"/>
    <property type="match status" value="1"/>
</dbReference>
<protein>
    <recommendedName>
        <fullName evidence="7">HORMA domain-containing protein</fullName>
    </recommendedName>
</protein>
<dbReference type="GO" id="GO:0005694">
    <property type="term" value="C:chromosome"/>
    <property type="evidence" value="ECO:0007669"/>
    <property type="project" value="UniProtKB-SubCell"/>
</dbReference>
<feature type="region of interest" description="Disordered" evidence="6">
    <location>
        <begin position="24"/>
        <end position="44"/>
    </location>
</feature>
<keyword evidence="5" id="KW-0469">Meiosis</keyword>
<dbReference type="GO" id="GO:0051598">
    <property type="term" value="P:meiotic recombination checkpoint signaling"/>
    <property type="evidence" value="ECO:0007669"/>
    <property type="project" value="TreeGrafter"/>
</dbReference>